<evidence type="ECO:0000256" key="5">
    <source>
        <dbReference type="ARBA" id="ARBA00023014"/>
    </source>
</evidence>
<dbReference type="PANTHER" id="PTHR43255:SF1">
    <property type="entry name" value="IRON-SULFUR-BINDING OXIDOREDUCTASE FADF-RELATED"/>
    <property type="match status" value="1"/>
</dbReference>
<accession>X0VIB4</accession>
<dbReference type="InterPro" id="IPR004017">
    <property type="entry name" value="Cys_rich_dom"/>
</dbReference>
<keyword evidence="2" id="KW-0479">Metal-binding</keyword>
<keyword evidence="3" id="KW-0560">Oxidoreductase</keyword>
<protein>
    <recommendedName>
        <fullName evidence="6">Cysteine-rich domain-containing protein</fullName>
    </recommendedName>
</protein>
<keyword evidence="1" id="KW-0004">4Fe-4S</keyword>
<dbReference type="GO" id="GO:0005886">
    <property type="term" value="C:plasma membrane"/>
    <property type="evidence" value="ECO:0007669"/>
    <property type="project" value="TreeGrafter"/>
</dbReference>
<reference evidence="7" key="1">
    <citation type="journal article" date="2014" name="Front. Microbiol.">
        <title>High frequency of phylogenetically diverse reductive dehalogenase-homologous genes in deep subseafloor sedimentary metagenomes.</title>
        <authorList>
            <person name="Kawai M."/>
            <person name="Futagami T."/>
            <person name="Toyoda A."/>
            <person name="Takaki Y."/>
            <person name="Nishi S."/>
            <person name="Hori S."/>
            <person name="Arai W."/>
            <person name="Tsubouchi T."/>
            <person name="Morono Y."/>
            <person name="Uchiyama I."/>
            <person name="Ito T."/>
            <person name="Fujiyama A."/>
            <person name="Inagaki F."/>
            <person name="Takami H."/>
        </authorList>
    </citation>
    <scope>NUCLEOTIDE SEQUENCE</scope>
    <source>
        <strain evidence="7">Expedition CK06-06</strain>
    </source>
</reference>
<dbReference type="GO" id="GO:0046872">
    <property type="term" value="F:metal ion binding"/>
    <property type="evidence" value="ECO:0007669"/>
    <property type="project" value="UniProtKB-KW"/>
</dbReference>
<dbReference type="GO" id="GO:0051539">
    <property type="term" value="F:4 iron, 4 sulfur cluster binding"/>
    <property type="evidence" value="ECO:0007669"/>
    <property type="project" value="UniProtKB-KW"/>
</dbReference>
<organism evidence="7">
    <name type="scientific">marine sediment metagenome</name>
    <dbReference type="NCBI Taxonomy" id="412755"/>
    <lineage>
        <taxon>unclassified sequences</taxon>
        <taxon>metagenomes</taxon>
        <taxon>ecological metagenomes</taxon>
    </lineage>
</organism>
<evidence type="ECO:0000259" key="6">
    <source>
        <dbReference type="Pfam" id="PF02754"/>
    </source>
</evidence>
<gene>
    <name evidence="7" type="ORF">S01H1_52675</name>
</gene>
<evidence type="ECO:0000256" key="3">
    <source>
        <dbReference type="ARBA" id="ARBA00023002"/>
    </source>
</evidence>
<comment type="caution">
    <text evidence="7">The sequence shown here is derived from an EMBL/GenBank/DDBJ whole genome shotgun (WGS) entry which is preliminary data.</text>
</comment>
<dbReference type="Gene3D" id="1.20.1050.140">
    <property type="match status" value="1"/>
</dbReference>
<dbReference type="GO" id="GO:0016491">
    <property type="term" value="F:oxidoreductase activity"/>
    <property type="evidence" value="ECO:0007669"/>
    <property type="project" value="UniProtKB-KW"/>
</dbReference>
<dbReference type="EMBL" id="BARS01034061">
    <property type="protein sequence ID" value="GAG17980.1"/>
    <property type="molecule type" value="Genomic_DNA"/>
</dbReference>
<evidence type="ECO:0000256" key="2">
    <source>
        <dbReference type="ARBA" id="ARBA00022723"/>
    </source>
</evidence>
<dbReference type="Pfam" id="PF02754">
    <property type="entry name" value="CCG"/>
    <property type="match status" value="1"/>
</dbReference>
<evidence type="ECO:0000256" key="1">
    <source>
        <dbReference type="ARBA" id="ARBA00022485"/>
    </source>
</evidence>
<feature type="non-terminal residue" evidence="7">
    <location>
        <position position="219"/>
    </location>
</feature>
<keyword evidence="4" id="KW-0408">Iron</keyword>
<dbReference type="PANTHER" id="PTHR43255">
    <property type="entry name" value="IRON-SULFUR-BINDING OXIDOREDUCTASE FADF-RELATED-RELATED"/>
    <property type="match status" value="1"/>
</dbReference>
<evidence type="ECO:0000313" key="7">
    <source>
        <dbReference type="EMBL" id="GAG17980.1"/>
    </source>
</evidence>
<sequence length="219" mass="25292">MGGRMWLIYGLMSNELEWSDHMSKILYACTTCGNCGENCKLLTRKLGPEFAVDIIELARAEAFKNGFCSEKAINFGKHTAKEHNPYLEKHEDRLSWLPDDFKNPEDPEIGYFVGCTSSYREKELAKNTFEVLKKIGVKFAIFREEWCCGSPLLRTGQRETAITQAQHNIELFKNKNIKTIVTSCAGCYRTIKEDYSRIFYNEISEDKLPFEVLHISEYI</sequence>
<feature type="domain" description="Cysteine-rich" evidence="6">
    <location>
        <begin position="110"/>
        <end position="192"/>
    </location>
</feature>
<evidence type="ECO:0000256" key="4">
    <source>
        <dbReference type="ARBA" id="ARBA00023004"/>
    </source>
</evidence>
<proteinExistence type="predicted"/>
<name>X0VIB4_9ZZZZ</name>
<keyword evidence="5" id="KW-0411">Iron-sulfur</keyword>
<dbReference type="AlphaFoldDB" id="X0VIB4"/>
<dbReference type="InterPro" id="IPR051460">
    <property type="entry name" value="HdrC_iron-sulfur_subunit"/>
</dbReference>